<dbReference type="RefSeq" id="XP_028033438.1">
    <property type="nucleotide sequence ID" value="XM_028177637.1"/>
</dbReference>
<dbReference type="PANTHER" id="PTHR46599:SF3">
    <property type="entry name" value="PIGGYBAC TRANSPOSABLE ELEMENT-DERIVED PROTEIN 4"/>
    <property type="match status" value="1"/>
</dbReference>
<sequence length="656" mass="76849">MSAKSSKKRPKIRLFDDFSSNSPSEADLDPFEDNDGDYGSDTNYEPQNIEETGASSSSEEIFSIRPRRIISGGPVASSDSSKSDISIRSSDSDQDDRTIENAEPISESVDDLPSLLIPQHDNDIDSEPVQNRIRSPVPEEIPWLHSTEEIPDFEFDVESYGIQFDVTSQTSIEQIFDHVFPKELLEYLVQCTNNYGTALCQSNKPSTRYSRSQNFRNTTTVEMKKFLGLSLLHGHIRTPKQQKLFTYDDPLYYHPVFSYTMSSRRYEQILRCICCSELDAKGAEKINKFVDLLTLNFRKIYKPDKELSLDESLLLYRGRLHFRQYIKSKKARYGIKFYVLATADGYVLNIIMYSGKDENTQLRGVTKLERLVMRLMRPFLLKGHHLFMDNYYNSVTLSQKLFDLKTHTNGTLRVNRKDNPKEVVDRKLKKGDHVWVRKNKVYVSKWVDKRPVIMLTTREHPRIIETTNRFGKIVKKPIEVATYNKYMSGVDRSDQMISYYSSPRKTIRWYKKVLFHLLDTAVWNSYYLYKKFVLKNPKYELSSYREELIKKLIDLKENCKGKDLVLDLKKHNSRKHNNPQKNIFADQERKFWGHWPKRQPAPENSKKKYSFLMCKMCSKNKKRVETSYRCIGCPGLPPLCPECFQDYHQILEQQEQ</sequence>
<dbReference type="Pfam" id="PF13843">
    <property type="entry name" value="DDE_Tnp_1_7"/>
    <property type="match status" value="1"/>
</dbReference>
<dbReference type="PANTHER" id="PTHR46599">
    <property type="entry name" value="PIGGYBAC TRANSPOSABLE ELEMENT-DERIVED PROTEIN 4"/>
    <property type="match status" value="1"/>
</dbReference>
<feature type="compositionally biased region" description="Polar residues" evidence="1">
    <location>
        <begin position="40"/>
        <end position="60"/>
    </location>
</feature>
<dbReference type="KEGG" id="bman:114245466"/>
<evidence type="ECO:0000313" key="4">
    <source>
        <dbReference type="RefSeq" id="XP_028033438.1"/>
    </source>
</evidence>
<feature type="region of interest" description="Disordered" evidence="1">
    <location>
        <begin position="1"/>
        <end position="130"/>
    </location>
</feature>
<reference evidence="4" key="1">
    <citation type="submission" date="2025-08" db="UniProtKB">
        <authorList>
            <consortium name="RefSeq"/>
        </authorList>
    </citation>
    <scope>IDENTIFICATION</scope>
    <source>
        <tissue evidence="4">Silk gland</tissue>
    </source>
</reference>
<protein>
    <submittedName>
        <fullName evidence="4">PiggyBac transposable element-derived protein 4-like</fullName>
    </submittedName>
</protein>
<evidence type="ECO:0000256" key="1">
    <source>
        <dbReference type="SAM" id="MobiDB-lite"/>
    </source>
</evidence>
<evidence type="ECO:0000313" key="3">
    <source>
        <dbReference type="Proteomes" id="UP000504629"/>
    </source>
</evidence>
<proteinExistence type="predicted"/>
<feature type="domain" description="PiggyBac transposable element-derived protein" evidence="2">
    <location>
        <begin position="174"/>
        <end position="526"/>
    </location>
</feature>
<organism evidence="3 4">
    <name type="scientific">Bombyx mandarina</name>
    <name type="common">Wild silk moth</name>
    <name type="synonym">Wild silkworm</name>
    <dbReference type="NCBI Taxonomy" id="7092"/>
    <lineage>
        <taxon>Eukaryota</taxon>
        <taxon>Metazoa</taxon>
        <taxon>Ecdysozoa</taxon>
        <taxon>Arthropoda</taxon>
        <taxon>Hexapoda</taxon>
        <taxon>Insecta</taxon>
        <taxon>Pterygota</taxon>
        <taxon>Neoptera</taxon>
        <taxon>Endopterygota</taxon>
        <taxon>Lepidoptera</taxon>
        <taxon>Glossata</taxon>
        <taxon>Ditrysia</taxon>
        <taxon>Bombycoidea</taxon>
        <taxon>Bombycidae</taxon>
        <taxon>Bombycinae</taxon>
        <taxon>Bombyx</taxon>
    </lineage>
</organism>
<feature type="compositionally biased region" description="Acidic residues" evidence="1">
    <location>
        <begin position="26"/>
        <end position="38"/>
    </location>
</feature>
<accession>A0A6J2JVN9</accession>
<dbReference type="AlphaFoldDB" id="A0A6J2JVN9"/>
<dbReference type="InterPro" id="IPR029526">
    <property type="entry name" value="PGBD"/>
</dbReference>
<feature type="compositionally biased region" description="Basic residues" evidence="1">
    <location>
        <begin position="1"/>
        <end position="12"/>
    </location>
</feature>
<feature type="compositionally biased region" description="Low complexity" evidence="1">
    <location>
        <begin position="77"/>
        <end position="89"/>
    </location>
</feature>
<dbReference type="GeneID" id="114245466"/>
<keyword evidence="3" id="KW-1185">Reference proteome</keyword>
<dbReference type="OrthoDB" id="118105at2759"/>
<name>A0A6J2JVN9_BOMMA</name>
<evidence type="ECO:0000259" key="2">
    <source>
        <dbReference type="Pfam" id="PF13843"/>
    </source>
</evidence>
<gene>
    <name evidence="4" type="primary">LOC114245466</name>
</gene>
<dbReference type="Proteomes" id="UP000504629">
    <property type="component" value="Unplaced"/>
</dbReference>